<dbReference type="InterPro" id="IPR015890">
    <property type="entry name" value="Chorismate_C"/>
</dbReference>
<dbReference type="GO" id="GO:0000162">
    <property type="term" value="P:L-tryptophan biosynthetic process"/>
    <property type="evidence" value="ECO:0007669"/>
    <property type="project" value="TreeGrafter"/>
</dbReference>
<dbReference type="PANTHER" id="PTHR11236:SF9">
    <property type="entry name" value="ANTHRANILATE SYNTHASE COMPONENT 1"/>
    <property type="match status" value="1"/>
</dbReference>
<comment type="caution">
    <text evidence="2">The sequence shown here is derived from an EMBL/GenBank/DDBJ whole genome shotgun (WGS) entry which is preliminary data.</text>
</comment>
<accession>A0A511DBF2</accession>
<dbReference type="OrthoDB" id="3518032at2"/>
<dbReference type="RefSeq" id="WP_028931877.1">
    <property type="nucleotide sequence ID" value="NZ_AUII01000043.1"/>
</dbReference>
<dbReference type="PANTHER" id="PTHR11236">
    <property type="entry name" value="AMINOBENZOATE/ANTHRANILATE SYNTHASE"/>
    <property type="match status" value="1"/>
</dbReference>
<dbReference type="InterPro" id="IPR019999">
    <property type="entry name" value="Anth_synth_I-like"/>
</dbReference>
<evidence type="ECO:0000313" key="2">
    <source>
        <dbReference type="EMBL" id="GEL20268.1"/>
    </source>
</evidence>
<feature type="domain" description="Chorismate-utilising enzyme C-terminal" evidence="1">
    <location>
        <begin position="188"/>
        <end position="440"/>
    </location>
</feature>
<dbReference type="STRING" id="1123024.GCA_000423625_04753"/>
<dbReference type="Gene3D" id="3.60.120.10">
    <property type="entry name" value="Anthranilate synthase"/>
    <property type="match status" value="1"/>
</dbReference>
<dbReference type="EMBL" id="BJVI01000063">
    <property type="protein sequence ID" value="GEL20268.1"/>
    <property type="molecule type" value="Genomic_DNA"/>
</dbReference>
<evidence type="ECO:0000313" key="3">
    <source>
        <dbReference type="Proteomes" id="UP000321328"/>
    </source>
</evidence>
<protein>
    <submittedName>
        <fullName evidence="2">Anthranilate synthase component I</fullName>
    </submittedName>
</protein>
<name>A0A511DBF2_9PSEU</name>
<dbReference type="Pfam" id="PF00425">
    <property type="entry name" value="Chorismate_bind"/>
    <property type="match status" value="1"/>
</dbReference>
<keyword evidence="3" id="KW-1185">Reference proteome</keyword>
<dbReference type="AlphaFoldDB" id="A0A511DBF2"/>
<dbReference type="Proteomes" id="UP000321328">
    <property type="component" value="Unassembled WGS sequence"/>
</dbReference>
<evidence type="ECO:0000259" key="1">
    <source>
        <dbReference type="Pfam" id="PF00425"/>
    </source>
</evidence>
<dbReference type="InterPro" id="IPR005801">
    <property type="entry name" value="ADC_synthase"/>
</dbReference>
<dbReference type="PRINTS" id="PR00095">
    <property type="entry name" value="ANTSNTHASEI"/>
</dbReference>
<gene>
    <name evidence="2" type="primary">trpE</name>
    <name evidence="2" type="ORF">PA7_41050</name>
</gene>
<dbReference type="SUPFAM" id="SSF56322">
    <property type="entry name" value="ADC synthase"/>
    <property type="match status" value="1"/>
</dbReference>
<proteinExistence type="predicted"/>
<sequence length="457" mass="48848">MTINTVTSPGSALSAGSRVYRHVVPLATRMNPVAAAAALRSAGRVMLTAGSGGRRAALAVGELAVLSHPGGAGRAPLSDAVDFLAGLDMPADTPLPEAAWYGLLSYDAVRDFERLPSRHPATDRPVYEFFLPEALVQFTDGHGQVIGRGPSADAARAVAECIAQRLDRLAVAPLGIVAVGTGRFGCSYEEYVAAVHRAQRHVLDGDVFQLVLSIVWTAPATVDGLRVFERLVAINPSPYHFWYAGPRFEIVGASPEPCLTLRDGQALIRPLAGTRRRGHDSLADQFAEDDLRSSVKELAEHRMLVDLARNDLGRVCRPGSVSVERLMAVERYSHVMHLSSDVRGHIRGDRGTDELIRATFPAGTMTGTPKVRAMEIIDDLEPGRRWLYSGAVGSFGLSHVDLYLTIRSMVLSEGEIRLQAGGGIVHDSEASAEYAECLAKLGSGARALGVTMEGAAA</sequence>
<organism evidence="2 3">
    <name type="scientific">Pseudonocardia asaccharolytica DSM 44247 = NBRC 16224</name>
    <dbReference type="NCBI Taxonomy" id="1123024"/>
    <lineage>
        <taxon>Bacteria</taxon>
        <taxon>Bacillati</taxon>
        <taxon>Actinomycetota</taxon>
        <taxon>Actinomycetes</taxon>
        <taxon>Pseudonocardiales</taxon>
        <taxon>Pseudonocardiaceae</taxon>
        <taxon>Pseudonocardia</taxon>
    </lineage>
</organism>
<reference evidence="2 3" key="1">
    <citation type="submission" date="2019-07" db="EMBL/GenBank/DDBJ databases">
        <title>Whole genome shotgun sequence of Pseudonocardia asaccharolytica NBRC 16224.</title>
        <authorList>
            <person name="Hosoyama A."/>
            <person name="Uohara A."/>
            <person name="Ohji S."/>
            <person name="Ichikawa N."/>
        </authorList>
    </citation>
    <scope>NUCLEOTIDE SEQUENCE [LARGE SCALE GENOMIC DNA]</scope>
    <source>
        <strain evidence="2 3">NBRC 16224</strain>
    </source>
</reference>